<reference evidence="1 2" key="1">
    <citation type="submission" date="2018-10" db="EMBL/GenBank/DDBJ databases">
        <title>Genomic Encyclopedia of Archaeal and Bacterial Type Strains, Phase II (KMG-II): from individual species to whole genera.</title>
        <authorList>
            <person name="Goeker M."/>
        </authorList>
    </citation>
    <scope>NUCLEOTIDE SEQUENCE [LARGE SCALE GENOMIC DNA]</scope>
    <source>
        <strain evidence="1 2">DSM 29537</strain>
    </source>
</reference>
<dbReference type="EMBL" id="RBLC01000001">
    <property type="protein sequence ID" value="RKS25363.1"/>
    <property type="molecule type" value="Genomic_DNA"/>
</dbReference>
<evidence type="ECO:0000313" key="2">
    <source>
        <dbReference type="Proteomes" id="UP000277579"/>
    </source>
</evidence>
<name>A0A495MKH7_9FLAO</name>
<dbReference type="Proteomes" id="UP000277579">
    <property type="component" value="Unassembled WGS sequence"/>
</dbReference>
<gene>
    <name evidence="1" type="ORF">CLV94_0393</name>
</gene>
<organism evidence="1 2">
    <name type="scientific">Flavobacterium endophyticum</name>
    <dbReference type="NCBI Taxonomy" id="1540163"/>
    <lineage>
        <taxon>Bacteria</taxon>
        <taxon>Pseudomonadati</taxon>
        <taxon>Bacteroidota</taxon>
        <taxon>Flavobacteriia</taxon>
        <taxon>Flavobacteriales</taxon>
        <taxon>Flavobacteriaceae</taxon>
        <taxon>Flavobacterium</taxon>
    </lineage>
</organism>
<dbReference type="OrthoDB" id="647686at2"/>
<evidence type="ECO:0000313" key="1">
    <source>
        <dbReference type="EMBL" id="RKS25363.1"/>
    </source>
</evidence>
<proteinExistence type="predicted"/>
<sequence>MGLAKYWYKYTNKKKYRSLKNKLNQEKRIKRYNRDYSSIIQGILHKIQHQKNLSFRHSGHLGDIVYSLPVIKELSKTHNCTLYIRADKPMTSEYYKHPSGNVMLSKNIISKFLPLLKQQNYLSHVAFWEDEEIDIDLDLFRDLPVDFSFLSHRWYFHIAGVQPDLNQKYLEVTDHATIKDKVVIVRSLRAQNYFADYSFLSKYDNLLFIGIKEEYEELKKMVPNLEFYDVKDFYEMAQIIKSSKFFLGNQSFAYALADGLKVPRLLEANPEFPVVYPIGEKAYDFYFQEHFEFYFDKLYTNL</sequence>
<dbReference type="AlphaFoldDB" id="A0A495MKH7"/>
<comment type="caution">
    <text evidence="1">The sequence shown here is derived from an EMBL/GenBank/DDBJ whole genome shotgun (WGS) entry which is preliminary data.</text>
</comment>
<keyword evidence="2" id="KW-1185">Reference proteome</keyword>
<protein>
    <recommendedName>
        <fullName evidence="3">ADP-heptose:LPS heptosyltransferase</fullName>
    </recommendedName>
</protein>
<dbReference type="RefSeq" id="WP_121374774.1">
    <property type="nucleotide sequence ID" value="NZ_RBLC01000001.1"/>
</dbReference>
<evidence type="ECO:0008006" key="3">
    <source>
        <dbReference type="Google" id="ProtNLM"/>
    </source>
</evidence>
<accession>A0A495MKH7</accession>